<evidence type="ECO:0000313" key="2">
    <source>
        <dbReference type="EnsemblMetazoa" id="ASIC003615-PA"/>
    </source>
</evidence>
<sequence>MESPSLTPCPPLYRLDKLQALPSSQLSRSKTLPPSTEVKFNWFTISEGATTFATCCRNRSLMPADQCDVAAAKVSIIVRCIGVMLMDGNLALATYFARNGCRTPRRTTGRMADFPLHCIEEPIESTRARIVVELLGRVLYFLDV</sequence>
<dbReference type="EMBL" id="ATLV01012311">
    <property type="status" value="NOT_ANNOTATED_CDS"/>
    <property type="molecule type" value="Genomic_DNA"/>
</dbReference>
<evidence type="ECO:0000313" key="1">
    <source>
        <dbReference type="EMBL" id="KFB36485.1"/>
    </source>
</evidence>
<keyword evidence="3" id="KW-1185">Reference proteome</keyword>
<evidence type="ECO:0000313" key="3">
    <source>
        <dbReference type="Proteomes" id="UP000030765"/>
    </source>
</evidence>
<gene>
    <name evidence="1" type="ORF">ZHAS_00003615</name>
</gene>
<reference evidence="2" key="2">
    <citation type="submission" date="2020-05" db="UniProtKB">
        <authorList>
            <consortium name="EnsemblMetazoa"/>
        </authorList>
    </citation>
    <scope>IDENTIFICATION</scope>
</reference>
<dbReference type="Proteomes" id="UP000030765">
    <property type="component" value="Unassembled WGS sequence"/>
</dbReference>
<dbReference type="EMBL" id="KE524780">
    <property type="protein sequence ID" value="KFB36485.1"/>
    <property type="molecule type" value="Genomic_DNA"/>
</dbReference>
<accession>A0A084VEU1</accession>
<keyword evidence="1" id="KW-0808">Transferase</keyword>
<name>A0A084VEU1_ANOSI</name>
<organism evidence="1">
    <name type="scientific">Anopheles sinensis</name>
    <name type="common">Mosquito</name>
    <dbReference type="NCBI Taxonomy" id="74873"/>
    <lineage>
        <taxon>Eukaryota</taxon>
        <taxon>Metazoa</taxon>
        <taxon>Ecdysozoa</taxon>
        <taxon>Arthropoda</taxon>
        <taxon>Hexapoda</taxon>
        <taxon>Insecta</taxon>
        <taxon>Pterygota</taxon>
        <taxon>Neoptera</taxon>
        <taxon>Endopterygota</taxon>
        <taxon>Diptera</taxon>
        <taxon>Nematocera</taxon>
        <taxon>Culicoidea</taxon>
        <taxon>Culicidae</taxon>
        <taxon>Anophelinae</taxon>
        <taxon>Anopheles</taxon>
    </lineage>
</organism>
<dbReference type="VEuPathDB" id="VectorBase:ASIC003615"/>
<dbReference type="EnsemblMetazoa" id="ASIC003615-RA">
    <property type="protein sequence ID" value="ASIC003615-PA"/>
    <property type="gene ID" value="ASIC003615"/>
</dbReference>
<dbReference type="GO" id="GO:0016740">
    <property type="term" value="F:transferase activity"/>
    <property type="evidence" value="ECO:0007669"/>
    <property type="project" value="UniProtKB-KW"/>
</dbReference>
<dbReference type="AlphaFoldDB" id="A0A084VEU1"/>
<protein>
    <submittedName>
        <fullName evidence="1 2">Protein-glutamine gamma-glutamyltransferase Z-like protein</fullName>
    </submittedName>
</protein>
<reference evidence="1 3" key="1">
    <citation type="journal article" date="2014" name="BMC Genomics">
        <title>Genome sequence of Anopheles sinensis provides insight into genetics basis of mosquito competence for malaria parasites.</title>
        <authorList>
            <person name="Zhou D."/>
            <person name="Zhang D."/>
            <person name="Ding G."/>
            <person name="Shi L."/>
            <person name="Hou Q."/>
            <person name="Ye Y."/>
            <person name="Xu Y."/>
            <person name="Zhou H."/>
            <person name="Xiong C."/>
            <person name="Li S."/>
            <person name="Yu J."/>
            <person name="Hong S."/>
            <person name="Yu X."/>
            <person name="Zou P."/>
            <person name="Chen C."/>
            <person name="Chang X."/>
            <person name="Wang W."/>
            <person name="Lv Y."/>
            <person name="Sun Y."/>
            <person name="Ma L."/>
            <person name="Shen B."/>
            <person name="Zhu C."/>
        </authorList>
    </citation>
    <scope>NUCLEOTIDE SEQUENCE [LARGE SCALE GENOMIC DNA]</scope>
</reference>
<proteinExistence type="predicted"/>